<dbReference type="NCBIfam" id="NF008940">
    <property type="entry name" value="PRK12292.2-3"/>
    <property type="match status" value="1"/>
</dbReference>
<evidence type="ECO:0000259" key="9">
    <source>
        <dbReference type="PROSITE" id="PS50862"/>
    </source>
</evidence>
<dbReference type="EMBL" id="JAZAQF010000001">
    <property type="protein sequence ID" value="MFG3816099.1"/>
    <property type="molecule type" value="Genomic_DNA"/>
</dbReference>
<organism evidence="10 11">
    <name type="scientific">Limnothrix redekei LRLZ20PSL1</name>
    <dbReference type="NCBI Taxonomy" id="3112953"/>
    <lineage>
        <taxon>Bacteria</taxon>
        <taxon>Bacillati</taxon>
        <taxon>Cyanobacteriota</taxon>
        <taxon>Cyanophyceae</taxon>
        <taxon>Pseudanabaenales</taxon>
        <taxon>Pseudanabaenaceae</taxon>
        <taxon>Limnothrix</taxon>
    </lineage>
</organism>
<dbReference type="InterPro" id="IPR004517">
    <property type="entry name" value="HisZ"/>
</dbReference>
<keyword evidence="8" id="KW-0028">Amino-acid biosynthesis</keyword>
<dbReference type="Pfam" id="PF13393">
    <property type="entry name" value="tRNA-synt_His"/>
    <property type="match status" value="1"/>
</dbReference>
<evidence type="ECO:0000313" key="10">
    <source>
        <dbReference type="EMBL" id="MFG3816099.1"/>
    </source>
</evidence>
<keyword evidence="6 8" id="KW-0963">Cytoplasm</keyword>
<gene>
    <name evidence="8" type="primary">hisZ</name>
    <name evidence="10" type="ORF">VPK24_00495</name>
</gene>
<comment type="function">
    <text evidence="7 8">Required for the first step of histidine biosynthesis. May allow the feedback regulation of ATP phosphoribosyltransferase activity by histidine.</text>
</comment>
<keyword evidence="10" id="KW-0808">Transferase</keyword>
<comment type="pathway">
    <text evidence="2 8">Amino-acid biosynthesis; L-histidine biosynthesis; L-histidine from 5-phospho-alpha-D-ribose 1-diphosphate: step 1/9.</text>
</comment>
<comment type="subunit">
    <text evidence="4 8">Heteromultimer composed of HisG and HisZ subunits.</text>
</comment>
<dbReference type="GO" id="GO:0016757">
    <property type="term" value="F:glycosyltransferase activity"/>
    <property type="evidence" value="ECO:0007669"/>
    <property type="project" value="UniProtKB-KW"/>
</dbReference>
<keyword evidence="10" id="KW-0328">Glycosyltransferase</keyword>
<dbReference type="SUPFAM" id="SSF55681">
    <property type="entry name" value="Class II aaRS and biotin synthetases"/>
    <property type="match status" value="1"/>
</dbReference>
<reference evidence="11" key="1">
    <citation type="journal article" date="2024" name="Algal Res.">
        <title>Biochemical, toxicological and genomic investigation of a high-biomass producing Limnothrix strain isolated from Italian shallow drinking water reservoir.</title>
        <authorList>
            <person name="Simonazzi M."/>
            <person name="Shishido T.K."/>
            <person name="Delbaje E."/>
            <person name="Wahlsten M."/>
            <person name="Fewer D.P."/>
            <person name="Sivonen K."/>
            <person name="Pezzolesi L."/>
            <person name="Pistocchi R."/>
        </authorList>
    </citation>
    <scope>NUCLEOTIDE SEQUENCE [LARGE SCALE GENOMIC DNA]</scope>
    <source>
        <strain evidence="11">LRLZ20PSL1</strain>
    </source>
</reference>
<keyword evidence="8" id="KW-0368">Histidine biosynthesis</keyword>
<dbReference type="PROSITE" id="PS50862">
    <property type="entry name" value="AA_TRNA_LIGASE_II"/>
    <property type="match status" value="1"/>
</dbReference>
<dbReference type="Proteomes" id="UP001604335">
    <property type="component" value="Unassembled WGS sequence"/>
</dbReference>
<dbReference type="PANTHER" id="PTHR43707">
    <property type="entry name" value="HISTIDYL-TRNA SYNTHETASE"/>
    <property type="match status" value="1"/>
</dbReference>
<dbReference type="HAMAP" id="MF_00125">
    <property type="entry name" value="HisZ"/>
    <property type="match status" value="1"/>
</dbReference>
<keyword evidence="11" id="KW-1185">Reference proteome</keyword>
<dbReference type="PIRSF" id="PIRSF001549">
    <property type="entry name" value="His-tRNA_synth"/>
    <property type="match status" value="1"/>
</dbReference>
<evidence type="ECO:0000256" key="1">
    <source>
        <dbReference type="ARBA" id="ARBA00004496"/>
    </source>
</evidence>
<dbReference type="InterPro" id="IPR045864">
    <property type="entry name" value="aa-tRNA-synth_II/BPL/LPL"/>
</dbReference>
<feature type="domain" description="Aminoacyl-transfer RNA synthetases class-II family profile" evidence="9">
    <location>
        <begin position="24"/>
        <end position="337"/>
    </location>
</feature>
<dbReference type="CDD" id="cd00773">
    <property type="entry name" value="HisRS-like_core"/>
    <property type="match status" value="1"/>
</dbReference>
<evidence type="ECO:0000313" key="11">
    <source>
        <dbReference type="Proteomes" id="UP001604335"/>
    </source>
</evidence>
<evidence type="ECO:0000256" key="8">
    <source>
        <dbReference type="HAMAP-Rule" id="MF_00125"/>
    </source>
</evidence>
<accession>A0ABW7C7L0</accession>
<evidence type="ECO:0000256" key="7">
    <source>
        <dbReference type="ARBA" id="ARBA00025246"/>
    </source>
</evidence>
<dbReference type="InterPro" id="IPR004516">
    <property type="entry name" value="HisRS/HisZ"/>
</dbReference>
<evidence type="ECO:0000256" key="6">
    <source>
        <dbReference type="ARBA" id="ARBA00022490"/>
    </source>
</evidence>
<protein>
    <recommendedName>
        <fullName evidence="5 8">ATP phosphoribosyltransferase regulatory subunit</fullName>
    </recommendedName>
</protein>
<evidence type="ECO:0000256" key="4">
    <source>
        <dbReference type="ARBA" id="ARBA00011496"/>
    </source>
</evidence>
<dbReference type="NCBIfam" id="TIGR00443">
    <property type="entry name" value="hisZ_biosyn_reg"/>
    <property type="match status" value="1"/>
</dbReference>
<dbReference type="RefSeq" id="WP_393009748.1">
    <property type="nucleotide sequence ID" value="NZ_JAZAQF010000001.1"/>
</dbReference>
<comment type="similarity">
    <text evidence="3 8">Belongs to the class-II aminoacyl-tRNA synthetase family. HisZ subfamily.</text>
</comment>
<evidence type="ECO:0000256" key="3">
    <source>
        <dbReference type="ARBA" id="ARBA00005539"/>
    </source>
</evidence>
<comment type="caution">
    <text evidence="10">The sequence shown here is derived from an EMBL/GenBank/DDBJ whole genome shotgun (WGS) entry which is preliminary data.</text>
</comment>
<proteinExistence type="inferred from homology"/>
<dbReference type="PANTHER" id="PTHR43707:SF1">
    <property type="entry name" value="HISTIDINE--TRNA LIGASE, MITOCHONDRIAL-RELATED"/>
    <property type="match status" value="1"/>
</dbReference>
<dbReference type="InterPro" id="IPR041715">
    <property type="entry name" value="HisRS-like_core"/>
</dbReference>
<name>A0ABW7C7L0_9CYAN</name>
<comment type="subcellular location">
    <subcellularLocation>
        <location evidence="1 8">Cytoplasm</location>
    </subcellularLocation>
</comment>
<comment type="miscellaneous">
    <text evidence="8">This function is generally fulfilled by the C-terminal part of HisG, which is missing in some bacteria such as this one.</text>
</comment>
<sequence length="419" mass="46654">MAIHQPPTGARDLLPLDVAQKHWIETKLQDVFQRWGYQWIVTSTLERVDALVAGGSVRRDKVIQIYDSESEDLGLRPELTASIARAAVTRMAGVTHPQRLCYSANVFRKPPKGSASRQQEFFQSGVELLGAGGVAADVEVLLLLTDCLERSGVADWHLLLSEAGLTRSLLEPFPQPWRDRVRSAMARLDRLAIEAMPLDPALRDRALILFDLRGRPMDVIQQVGQLDLTPDQQAMLDRLKTTVDLLQDYGRATEQTLPIVLDLSLIQTFDYYTGIVFEAISSADTGHEILGQGGRYDQLLGLYDPDGNSYPGIGFCLNLEPLHRVLSSGERLPNQLPASDWLVVPAGPRARAAAFVYARRLRTEAPSLIRVELDLQPTVTRESARDRARARRIGRLAWVQEDGVIETETITKRKGPEAP</sequence>
<evidence type="ECO:0000256" key="5">
    <source>
        <dbReference type="ARBA" id="ARBA00020397"/>
    </source>
</evidence>
<dbReference type="Gene3D" id="3.30.930.10">
    <property type="entry name" value="Bira Bifunctional Protein, Domain 2"/>
    <property type="match status" value="1"/>
</dbReference>
<dbReference type="InterPro" id="IPR006195">
    <property type="entry name" value="aa-tRNA-synth_II"/>
</dbReference>
<evidence type="ECO:0000256" key="2">
    <source>
        <dbReference type="ARBA" id="ARBA00004667"/>
    </source>
</evidence>